<feature type="compositionally biased region" description="Acidic residues" evidence="1">
    <location>
        <begin position="113"/>
        <end position="134"/>
    </location>
</feature>
<name>A0A8H3TRS1_9TREE</name>
<proteinExistence type="predicted"/>
<comment type="caution">
    <text evidence="2">The sequence shown here is derived from an EMBL/GenBank/DDBJ whole genome shotgun (WGS) entry which is preliminary data.</text>
</comment>
<accession>A0A8H3TRS1</accession>
<organism evidence="2 3">
    <name type="scientific">Naganishia liquefaciens</name>
    <dbReference type="NCBI Taxonomy" id="104408"/>
    <lineage>
        <taxon>Eukaryota</taxon>
        <taxon>Fungi</taxon>
        <taxon>Dikarya</taxon>
        <taxon>Basidiomycota</taxon>
        <taxon>Agaricomycotina</taxon>
        <taxon>Tremellomycetes</taxon>
        <taxon>Filobasidiales</taxon>
        <taxon>Filobasidiaceae</taxon>
        <taxon>Naganishia</taxon>
    </lineage>
</organism>
<gene>
    <name evidence="2" type="ORF">NliqN6_2638</name>
</gene>
<sequence>MVAIQASYSVCPPTRTPPVSIPTSGEHVVPLALGQAAVQEDPRPLNADDSPYYSALLASLASAKEQLNADLTIWKEAIGDHEKQKEAVPAAHKGKQGLGKAMMMVKAAKENDALPDDDDEDSEEDGDDEVQEEE</sequence>
<dbReference type="OrthoDB" id="2553859at2759"/>
<protein>
    <submittedName>
        <fullName evidence="2">Uncharacterized protein</fullName>
    </submittedName>
</protein>
<evidence type="ECO:0000313" key="2">
    <source>
        <dbReference type="EMBL" id="GHJ86236.1"/>
    </source>
</evidence>
<dbReference type="EMBL" id="BLZA01000017">
    <property type="protein sequence ID" value="GHJ86236.1"/>
    <property type="molecule type" value="Genomic_DNA"/>
</dbReference>
<reference evidence="2" key="1">
    <citation type="submission" date="2020-07" db="EMBL/GenBank/DDBJ databases">
        <title>Draft Genome Sequence of a Deep-Sea Yeast, Naganishia (Cryptococcus) liquefaciens strain N6.</title>
        <authorList>
            <person name="Han Y.W."/>
            <person name="Kajitani R."/>
            <person name="Morimoto H."/>
            <person name="Parhat M."/>
            <person name="Tsubouchi H."/>
            <person name="Bakenova O."/>
            <person name="Ogata M."/>
            <person name="Argunhan B."/>
            <person name="Aoki R."/>
            <person name="Kajiwara S."/>
            <person name="Itoh T."/>
            <person name="Iwasaki H."/>
        </authorList>
    </citation>
    <scope>NUCLEOTIDE SEQUENCE</scope>
    <source>
        <strain evidence="2">N6</strain>
    </source>
</reference>
<keyword evidence="3" id="KW-1185">Reference proteome</keyword>
<dbReference type="Proteomes" id="UP000620104">
    <property type="component" value="Unassembled WGS sequence"/>
</dbReference>
<feature type="region of interest" description="Disordered" evidence="1">
    <location>
        <begin position="82"/>
        <end position="134"/>
    </location>
</feature>
<evidence type="ECO:0000313" key="3">
    <source>
        <dbReference type="Proteomes" id="UP000620104"/>
    </source>
</evidence>
<dbReference type="AlphaFoldDB" id="A0A8H3TRS1"/>
<evidence type="ECO:0000256" key="1">
    <source>
        <dbReference type="SAM" id="MobiDB-lite"/>
    </source>
</evidence>